<dbReference type="CDD" id="cd02440">
    <property type="entry name" value="AdoMet_MTases"/>
    <property type="match status" value="1"/>
</dbReference>
<gene>
    <name evidence="6" type="ORF">DdX_11402</name>
</gene>
<dbReference type="AlphaFoldDB" id="A0AAD4R4M3"/>
<keyword evidence="7" id="KW-1185">Reference proteome</keyword>
<proteinExistence type="predicted"/>
<sequence>MTLRRSAIPISMVYRCYASNSSSNQGQTSTSVDPRNLARFDELSTTASEWMNEKTGAFRALHSFNKLRVPWIAGQLTKNKSVDKPLEGVRIVDVGSGGGLLSMALCRLGADVTGVDASTSTKRVAELTAQRTLKPEQLARLRFVNSTVESFAAENTGGFDAVVASEILEHVSDLPAEFSQFGWQRMYFPSYRAVFMIGIISSNPANCGKHYLAKIVDMWESRLE</sequence>
<dbReference type="GO" id="GO:0032259">
    <property type="term" value="P:methylation"/>
    <property type="evidence" value="ECO:0007669"/>
    <property type="project" value="UniProtKB-KW"/>
</dbReference>
<keyword evidence="2" id="KW-0808">Transferase</keyword>
<dbReference type="Pfam" id="PF08241">
    <property type="entry name" value="Methyltransf_11"/>
    <property type="match status" value="1"/>
</dbReference>
<evidence type="ECO:0000256" key="4">
    <source>
        <dbReference type="ARBA" id="ARBA00022691"/>
    </source>
</evidence>
<dbReference type="NCBIfam" id="TIGR01983">
    <property type="entry name" value="UbiG"/>
    <property type="match status" value="1"/>
</dbReference>
<keyword evidence="1 6" id="KW-0489">Methyltransferase</keyword>
<dbReference type="GO" id="GO:0005739">
    <property type="term" value="C:mitochondrion"/>
    <property type="evidence" value="ECO:0007669"/>
    <property type="project" value="TreeGrafter"/>
</dbReference>
<organism evidence="6 7">
    <name type="scientific">Ditylenchus destructor</name>
    <dbReference type="NCBI Taxonomy" id="166010"/>
    <lineage>
        <taxon>Eukaryota</taxon>
        <taxon>Metazoa</taxon>
        <taxon>Ecdysozoa</taxon>
        <taxon>Nematoda</taxon>
        <taxon>Chromadorea</taxon>
        <taxon>Rhabditida</taxon>
        <taxon>Tylenchina</taxon>
        <taxon>Tylenchomorpha</taxon>
        <taxon>Sphaerularioidea</taxon>
        <taxon>Anguinidae</taxon>
        <taxon>Anguininae</taxon>
        <taxon>Ditylenchus</taxon>
    </lineage>
</organism>
<dbReference type="Proteomes" id="UP001201812">
    <property type="component" value="Unassembled WGS sequence"/>
</dbReference>
<protein>
    <submittedName>
        <fullName evidence="6">Methyltransferase domain-containing protein</fullName>
    </submittedName>
</protein>
<dbReference type="GO" id="GO:0010420">
    <property type="term" value="F:polyprenyldihydroxybenzoate methyltransferase activity"/>
    <property type="evidence" value="ECO:0007669"/>
    <property type="project" value="InterPro"/>
</dbReference>
<reference evidence="6" key="1">
    <citation type="submission" date="2022-01" db="EMBL/GenBank/DDBJ databases">
        <title>Genome Sequence Resource for Two Populations of Ditylenchus destructor, the Migratory Endoparasitic Phytonematode.</title>
        <authorList>
            <person name="Zhang H."/>
            <person name="Lin R."/>
            <person name="Xie B."/>
        </authorList>
    </citation>
    <scope>NUCLEOTIDE SEQUENCE</scope>
    <source>
        <strain evidence="6">BazhouSP</strain>
    </source>
</reference>
<dbReference type="InterPro" id="IPR029063">
    <property type="entry name" value="SAM-dependent_MTases_sf"/>
</dbReference>
<keyword evidence="3" id="KW-0831">Ubiquinone biosynthesis</keyword>
<evidence type="ECO:0000256" key="1">
    <source>
        <dbReference type="ARBA" id="ARBA00022603"/>
    </source>
</evidence>
<evidence type="ECO:0000313" key="6">
    <source>
        <dbReference type="EMBL" id="KAI1709329.1"/>
    </source>
</evidence>
<accession>A0AAD4R4M3</accession>
<feature type="domain" description="Methyltransferase type 11" evidence="5">
    <location>
        <begin position="92"/>
        <end position="175"/>
    </location>
</feature>
<comment type="caution">
    <text evidence="6">The sequence shown here is derived from an EMBL/GenBank/DDBJ whole genome shotgun (WGS) entry which is preliminary data.</text>
</comment>
<dbReference type="Gene3D" id="3.40.50.150">
    <property type="entry name" value="Vaccinia Virus protein VP39"/>
    <property type="match status" value="1"/>
</dbReference>
<dbReference type="GO" id="GO:0061542">
    <property type="term" value="F:3-demethylubiquinol 3-O-methyltransferase activity"/>
    <property type="evidence" value="ECO:0007669"/>
    <property type="project" value="InterPro"/>
</dbReference>
<dbReference type="SUPFAM" id="SSF53335">
    <property type="entry name" value="S-adenosyl-L-methionine-dependent methyltransferases"/>
    <property type="match status" value="1"/>
</dbReference>
<dbReference type="PANTHER" id="PTHR43464:SF19">
    <property type="entry name" value="UBIQUINONE BIOSYNTHESIS O-METHYLTRANSFERASE, MITOCHONDRIAL"/>
    <property type="match status" value="1"/>
</dbReference>
<dbReference type="EMBL" id="JAKKPZ010000031">
    <property type="protein sequence ID" value="KAI1709329.1"/>
    <property type="molecule type" value="Genomic_DNA"/>
</dbReference>
<evidence type="ECO:0000256" key="2">
    <source>
        <dbReference type="ARBA" id="ARBA00022679"/>
    </source>
</evidence>
<name>A0AAD4R4M3_9BILA</name>
<dbReference type="PANTHER" id="PTHR43464">
    <property type="entry name" value="METHYLTRANSFERASE"/>
    <property type="match status" value="1"/>
</dbReference>
<dbReference type="InterPro" id="IPR013216">
    <property type="entry name" value="Methyltransf_11"/>
</dbReference>
<evidence type="ECO:0000259" key="5">
    <source>
        <dbReference type="Pfam" id="PF08241"/>
    </source>
</evidence>
<dbReference type="InterPro" id="IPR010233">
    <property type="entry name" value="UbiG_MeTrfase"/>
</dbReference>
<evidence type="ECO:0000256" key="3">
    <source>
        <dbReference type="ARBA" id="ARBA00022688"/>
    </source>
</evidence>
<evidence type="ECO:0000313" key="7">
    <source>
        <dbReference type="Proteomes" id="UP001201812"/>
    </source>
</evidence>
<keyword evidence="4" id="KW-0949">S-adenosyl-L-methionine</keyword>